<dbReference type="EMBL" id="JALJAT010000007">
    <property type="protein sequence ID" value="KAK4468299.1"/>
    <property type="molecule type" value="Genomic_DNA"/>
</dbReference>
<evidence type="ECO:0000313" key="2">
    <source>
        <dbReference type="Proteomes" id="UP001292079"/>
    </source>
</evidence>
<sequence length="80" mass="9082">MLKKLVISNSSPHLSVFDLLGSNKQTNIMCIFRELCVAGVDKLRMNHLNFTNSSNKNANLPIFYPEVNPSDDIIYDRIVI</sequence>
<reference evidence="1" key="1">
    <citation type="submission" date="2022-04" db="EMBL/GenBank/DDBJ databases">
        <authorList>
            <person name="Xu L."/>
            <person name="Lv Z."/>
        </authorList>
    </citation>
    <scope>NUCLEOTIDE SEQUENCE</scope>
    <source>
        <strain evidence="1">LV_2022a</strain>
    </source>
</reference>
<gene>
    <name evidence="1" type="ORF">MN116_008106</name>
</gene>
<proteinExistence type="predicted"/>
<accession>A0AAE1Z7G9</accession>
<comment type="caution">
    <text evidence="1">The sequence shown here is derived from an EMBL/GenBank/DDBJ whole genome shotgun (WGS) entry which is preliminary data.</text>
</comment>
<dbReference type="AlphaFoldDB" id="A0AAE1Z7G9"/>
<organism evidence="1 2">
    <name type="scientific">Schistosoma mekongi</name>
    <name type="common">Parasitic worm</name>
    <dbReference type="NCBI Taxonomy" id="38744"/>
    <lineage>
        <taxon>Eukaryota</taxon>
        <taxon>Metazoa</taxon>
        <taxon>Spiralia</taxon>
        <taxon>Lophotrochozoa</taxon>
        <taxon>Platyhelminthes</taxon>
        <taxon>Trematoda</taxon>
        <taxon>Digenea</taxon>
        <taxon>Strigeidida</taxon>
        <taxon>Schistosomatoidea</taxon>
        <taxon>Schistosomatidae</taxon>
        <taxon>Schistosoma</taxon>
    </lineage>
</organism>
<evidence type="ECO:0000313" key="1">
    <source>
        <dbReference type="EMBL" id="KAK4468299.1"/>
    </source>
</evidence>
<protein>
    <submittedName>
        <fullName evidence="1">Uncharacterized protein</fullName>
    </submittedName>
</protein>
<dbReference type="Proteomes" id="UP001292079">
    <property type="component" value="Unassembled WGS sequence"/>
</dbReference>
<keyword evidence="2" id="KW-1185">Reference proteome</keyword>
<name>A0AAE1Z7G9_SCHME</name>
<reference evidence="1" key="2">
    <citation type="journal article" date="2023" name="Infect Dis Poverty">
        <title>Chromosome-scale genome of the human blood fluke Schistosoma mekongi and its implications for public health.</title>
        <authorList>
            <person name="Zhou M."/>
            <person name="Xu L."/>
            <person name="Xu D."/>
            <person name="Chen W."/>
            <person name="Khan J."/>
            <person name="Hu Y."/>
            <person name="Huang H."/>
            <person name="Wei H."/>
            <person name="Zhang Y."/>
            <person name="Chusongsang P."/>
            <person name="Tanasarnprasert K."/>
            <person name="Hu X."/>
            <person name="Limpanont Y."/>
            <person name="Lv Z."/>
        </authorList>
    </citation>
    <scope>NUCLEOTIDE SEQUENCE</scope>
    <source>
        <strain evidence="1">LV_2022a</strain>
    </source>
</reference>